<dbReference type="Gene3D" id="3.40.20.10">
    <property type="entry name" value="Severin"/>
    <property type="match status" value="1"/>
</dbReference>
<keyword evidence="9" id="KW-1185">Reference proteome</keyword>
<dbReference type="PANTHER" id="PTHR13803">
    <property type="entry name" value="SEC24-RELATED PROTEIN"/>
    <property type="match status" value="1"/>
</dbReference>
<feature type="region of interest" description="Disordered" evidence="5">
    <location>
        <begin position="391"/>
        <end position="414"/>
    </location>
</feature>
<dbReference type="GO" id="GO:0070971">
    <property type="term" value="C:endoplasmic reticulum exit site"/>
    <property type="evidence" value="ECO:0007669"/>
    <property type="project" value="TreeGrafter"/>
</dbReference>
<dbReference type="InterPro" id="IPR012990">
    <property type="entry name" value="Beta-sandwich_Sec23_24"/>
</dbReference>
<dbReference type="SUPFAM" id="SSF81995">
    <property type="entry name" value="beta-sandwich domain of Sec23/24"/>
    <property type="match status" value="1"/>
</dbReference>
<dbReference type="OrthoDB" id="49016at2759"/>
<dbReference type="Proteomes" id="UP000673691">
    <property type="component" value="Unassembled WGS sequence"/>
</dbReference>
<evidence type="ECO:0000256" key="4">
    <source>
        <dbReference type="ARBA" id="ARBA00023136"/>
    </source>
</evidence>
<feature type="domain" description="Sec23/Sec24 helical" evidence="6">
    <location>
        <begin position="120"/>
        <end position="211"/>
    </location>
</feature>
<reference evidence="8 9" key="1">
    <citation type="journal article" name="Sci. Rep.">
        <title>Genome-scale phylogenetic analyses confirm Olpidium as the closest living zoosporic fungus to the non-flagellated, terrestrial fungi.</title>
        <authorList>
            <person name="Chang Y."/>
            <person name="Rochon D."/>
            <person name="Sekimoto S."/>
            <person name="Wang Y."/>
            <person name="Chovatia M."/>
            <person name="Sandor L."/>
            <person name="Salamov A."/>
            <person name="Grigoriev I.V."/>
            <person name="Stajich J.E."/>
            <person name="Spatafora J.W."/>
        </authorList>
    </citation>
    <scope>NUCLEOTIDE SEQUENCE [LARGE SCALE GENOMIC DNA]</scope>
    <source>
        <strain evidence="8">S191</strain>
    </source>
</reference>
<dbReference type="InterPro" id="IPR036180">
    <property type="entry name" value="Gelsolin-like_dom_sf"/>
</dbReference>
<dbReference type="EMBL" id="JAEFCI010007451">
    <property type="protein sequence ID" value="KAG5459060.1"/>
    <property type="molecule type" value="Genomic_DNA"/>
</dbReference>
<dbReference type="Pfam" id="PF08033">
    <property type="entry name" value="Sec23_BS"/>
    <property type="match status" value="1"/>
</dbReference>
<keyword evidence="3" id="KW-0931">ER-Golgi transport</keyword>
<sequence>MTAYLGNFFVRSTDLLAFPSVTPDHSYAAEVAIDENINASVVSFQTALLHTTCYGERRIRVVTLALPVTSRMQDLYASVDQLAVASLLAKKGTGKATFREAGEAPPRKVTLIPTRLRETAVKCALTAKLEDARAALLNKVVDILGVYKTCLTASSSGATSQLTLCNNLKLLPLLVLGITKHVAFQGSSRIPIDLRSFAMSLLNILPPEALIPYIYPKLYALHRLPPNVGSPDESGRLGMPPPVNLSAEKLEQHGVYLLQTGEVSFLSVGRNTHPQLCMDLFDAPNVDALRSGKVCGCRIPSSLGRRGPARPFLSPLFNDYSNQSVSLHHLALPFLPQQTPPRPPPPQFILPVLDTDVSVATHLIMSYTRAHMRFSRTPTWSRTTATRRCARGSARCLSKTGQAKTSATTSTSPR</sequence>
<protein>
    <submittedName>
        <fullName evidence="8">Uncharacterized protein</fullName>
    </submittedName>
</protein>
<dbReference type="GO" id="GO:0005789">
    <property type="term" value="C:endoplasmic reticulum membrane"/>
    <property type="evidence" value="ECO:0007669"/>
    <property type="project" value="UniProtKB-SubCell"/>
</dbReference>
<evidence type="ECO:0000256" key="3">
    <source>
        <dbReference type="ARBA" id="ARBA00022892"/>
    </source>
</evidence>
<keyword evidence="3" id="KW-0813">Transport</keyword>
<keyword evidence="4" id="KW-0472">Membrane</keyword>
<dbReference type="GO" id="GO:0030127">
    <property type="term" value="C:COPII vesicle coat"/>
    <property type="evidence" value="ECO:0007669"/>
    <property type="project" value="InterPro"/>
</dbReference>
<organism evidence="8 9">
    <name type="scientific">Olpidium bornovanus</name>
    <dbReference type="NCBI Taxonomy" id="278681"/>
    <lineage>
        <taxon>Eukaryota</taxon>
        <taxon>Fungi</taxon>
        <taxon>Fungi incertae sedis</taxon>
        <taxon>Olpidiomycota</taxon>
        <taxon>Olpidiomycotina</taxon>
        <taxon>Olpidiomycetes</taxon>
        <taxon>Olpidiales</taxon>
        <taxon>Olpidiaceae</taxon>
        <taxon>Olpidium</taxon>
    </lineage>
</organism>
<evidence type="ECO:0000256" key="5">
    <source>
        <dbReference type="SAM" id="MobiDB-lite"/>
    </source>
</evidence>
<evidence type="ECO:0000313" key="8">
    <source>
        <dbReference type="EMBL" id="KAG5459060.1"/>
    </source>
</evidence>
<comment type="subcellular location">
    <subcellularLocation>
        <location evidence="1">Endoplasmic reticulum membrane</location>
    </subcellularLocation>
</comment>
<proteinExistence type="predicted"/>
<dbReference type="Gene3D" id="2.60.40.1670">
    <property type="entry name" value="beta-sandwich domain of Sec23/24"/>
    <property type="match status" value="1"/>
</dbReference>
<dbReference type="AlphaFoldDB" id="A0A8H7ZTQ1"/>
<evidence type="ECO:0000256" key="2">
    <source>
        <dbReference type="ARBA" id="ARBA00022824"/>
    </source>
</evidence>
<dbReference type="Gene3D" id="1.20.120.730">
    <property type="entry name" value="Sec23/Sec24 helical domain"/>
    <property type="match status" value="1"/>
</dbReference>
<dbReference type="InterPro" id="IPR050550">
    <property type="entry name" value="SEC23_SEC24_subfamily"/>
</dbReference>
<comment type="caution">
    <text evidence="8">The sequence shown here is derived from an EMBL/GenBank/DDBJ whole genome shotgun (WGS) entry which is preliminary data.</text>
</comment>
<gene>
    <name evidence="8" type="ORF">BJ554DRAFT_597</name>
</gene>
<accession>A0A8H7ZTQ1</accession>
<dbReference type="SUPFAM" id="SSF82754">
    <property type="entry name" value="C-terminal, gelsolin-like domain of Sec23/24"/>
    <property type="match status" value="1"/>
</dbReference>
<dbReference type="GO" id="GO:0008270">
    <property type="term" value="F:zinc ion binding"/>
    <property type="evidence" value="ECO:0007669"/>
    <property type="project" value="TreeGrafter"/>
</dbReference>
<dbReference type="SUPFAM" id="SSF81811">
    <property type="entry name" value="Helical domain of Sec23/24"/>
    <property type="match status" value="1"/>
</dbReference>
<feature type="compositionally biased region" description="Polar residues" evidence="5">
    <location>
        <begin position="399"/>
        <end position="414"/>
    </location>
</feature>
<evidence type="ECO:0000259" key="7">
    <source>
        <dbReference type="Pfam" id="PF08033"/>
    </source>
</evidence>
<feature type="domain" description="Sec23/Sec24 beta-sandwich" evidence="7">
    <location>
        <begin position="2"/>
        <end position="69"/>
    </location>
</feature>
<dbReference type="InterPro" id="IPR036175">
    <property type="entry name" value="Sec23/24_helical_dom_sf"/>
</dbReference>
<evidence type="ECO:0000259" key="6">
    <source>
        <dbReference type="Pfam" id="PF04815"/>
    </source>
</evidence>
<evidence type="ECO:0000256" key="1">
    <source>
        <dbReference type="ARBA" id="ARBA00004586"/>
    </source>
</evidence>
<dbReference type="GO" id="GO:0000149">
    <property type="term" value="F:SNARE binding"/>
    <property type="evidence" value="ECO:0007669"/>
    <property type="project" value="TreeGrafter"/>
</dbReference>
<dbReference type="Pfam" id="PF04815">
    <property type="entry name" value="Sec23_helical"/>
    <property type="match status" value="1"/>
</dbReference>
<evidence type="ECO:0000313" key="9">
    <source>
        <dbReference type="Proteomes" id="UP000673691"/>
    </source>
</evidence>
<dbReference type="GO" id="GO:0006886">
    <property type="term" value="P:intracellular protein transport"/>
    <property type="evidence" value="ECO:0007669"/>
    <property type="project" value="InterPro"/>
</dbReference>
<dbReference type="GO" id="GO:0090110">
    <property type="term" value="P:COPII-coated vesicle cargo loading"/>
    <property type="evidence" value="ECO:0007669"/>
    <property type="project" value="TreeGrafter"/>
</dbReference>
<dbReference type="PANTHER" id="PTHR13803:SF39">
    <property type="entry name" value="SECRETORY 24AB, ISOFORM A"/>
    <property type="match status" value="1"/>
</dbReference>
<dbReference type="InterPro" id="IPR006900">
    <property type="entry name" value="Sec23/24_helical_dom"/>
</dbReference>
<dbReference type="InterPro" id="IPR029006">
    <property type="entry name" value="ADF-H/Gelsolin-like_dom_sf"/>
</dbReference>
<keyword evidence="2" id="KW-0256">Endoplasmic reticulum</keyword>
<name>A0A8H7ZTQ1_9FUNG</name>